<evidence type="ECO:0008006" key="3">
    <source>
        <dbReference type="Google" id="ProtNLM"/>
    </source>
</evidence>
<accession>A0ABX2BPH6</accession>
<protein>
    <recommendedName>
        <fullName evidence="3">Porin</fullName>
    </recommendedName>
</protein>
<name>A0ABX2BPH6_9BURK</name>
<gene>
    <name evidence="1" type="ORF">GNZ12_10475</name>
</gene>
<dbReference type="Proteomes" id="UP000652198">
    <property type="component" value="Unassembled WGS sequence"/>
</dbReference>
<evidence type="ECO:0000313" key="2">
    <source>
        <dbReference type="Proteomes" id="UP000652198"/>
    </source>
</evidence>
<evidence type="ECO:0000313" key="1">
    <source>
        <dbReference type="EMBL" id="NPT41738.1"/>
    </source>
</evidence>
<organism evidence="1 2">
    <name type="scientific">Paraburkholderia solitsugae</name>
    <dbReference type="NCBI Taxonomy" id="2675748"/>
    <lineage>
        <taxon>Bacteria</taxon>
        <taxon>Pseudomonadati</taxon>
        <taxon>Pseudomonadota</taxon>
        <taxon>Betaproteobacteria</taxon>
        <taxon>Burkholderiales</taxon>
        <taxon>Burkholderiaceae</taxon>
        <taxon>Paraburkholderia</taxon>
    </lineage>
</organism>
<comment type="caution">
    <text evidence="1">The sequence shown here is derived from an EMBL/GenBank/DDBJ whole genome shotgun (WGS) entry which is preliminary data.</text>
</comment>
<proteinExistence type="predicted"/>
<reference evidence="1 2" key="1">
    <citation type="submission" date="2019-11" db="EMBL/GenBank/DDBJ databases">
        <title>Metabolism of dissolved organic matter in forest soils.</title>
        <authorList>
            <person name="Cyle K.T."/>
            <person name="Wilhelm R.C."/>
            <person name="Martinez C.E."/>
        </authorList>
    </citation>
    <scope>NUCLEOTIDE SEQUENCE [LARGE SCALE GENOMIC DNA]</scope>
    <source>
        <strain evidence="1 2">1N</strain>
    </source>
</reference>
<keyword evidence="2" id="KW-1185">Reference proteome</keyword>
<dbReference type="EMBL" id="WOEY01000039">
    <property type="protein sequence ID" value="NPT41738.1"/>
    <property type="molecule type" value="Genomic_DNA"/>
</dbReference>
<sequence>MLGGGGAEIRLWQRNALFNRGYYIRPPGNFHSEFGDRRNVKLTVRSDFWA</sequence>